<protein>
    <recommendedName>
        <fullName evidence="4">Lipoprotein</fullName>
    </recommendedName>
</protein>
<proteinExistence type="predicted"/>
<dbReference type="OrthoDB" id="1269020at2"/>
<evidence type="ECO:0000313" key="2">
    <source>
        <dbReference type="EMBL" id="SFN41794.1"/>
    </source>
</evidence>
<organism evidence="2 3">
    <name type="scientific">Chryseobacterium oleae</name>
    <dbReference type="NCBI Taxonomy" id="491207"/>
    <lineage>
        <taxon>Bacteria</taxon>
        <taxon>Pseudomonadati</taxon>
        <taxon>Bacteroidota</taxon>
        <taxon>Flavobacteriia</taxon>
        <taxon>Flavobacteriales</taxon>
        <taxon>Weeksellaceae</taxon>
        <taxon>Chryseobacterium group</taxon>
        <taxon>Chryseobacterium</taxon>
    </lineage>
</organism>
<evidence type="ECO:0008006" key="4">
    <source>
        <dbReference type="Google" id="ProtNLM"/>
    </source>
</evidence>
<dbReference type="Proteomes" id="UP000198769">
    <property type="component" value="Unassembled WGS sequence"/>
</dbReference>
<keyword evidence="3" id="KW-1185">Reference proteome</keyword>
<reference evidence="3" key="1">
    <citation type="submission" date="2016-10" db="EMBL/GenBank/DDBJ databases">
        <authorList>
            <person name="Varghese N."/>
            <person name="Submissions S."/>
        </authorList>
    </citation>
    <scope>NUCLEOTIDE SEQUENCE [LARGE SCALE GENOMIC DNA]</scope>
    <source>
        <strain evidence="3">DSM 25575</strain>
    </source>
</reference>
<feature type="compositionally biased region" description="Basic and acidic residues" evidence="1">
    <location>
        <begin position="39"/>
        <end position="62"/>
    </location>
</feature>
<feature type="compositionally biased region" description="Polar residues" evidence="1">
    <location>
        <begin position="66"/>
        <end position="75"/>
    </location>
</feature>
<accession>A0A1I4YUV4</accession>
<dbReference type="EMBL" id="FOVD01000003">
    <property type="protein sequence ID" value="SFN41794.1"/>
    <property type="molecule type" value="Genomic_DNA"/>
</dbReference>
<dbReference type="PROSITE" id="PS51257">
    <property type="entry name" value="PROKAR_LIPOPROTEIN"/>
    <property type="match status" value="1"/>
</dbReference>
<evidence type="ECO:0000256" key="1">
    <source>
        <dbReference type="SAM" id="MobiDB-lite"/>
    </source>
</evidence>
<evidence type="ECO:0000313" key="3">
    <source>
        <dbReference type="Proteomes" id="UP000198769"/>
    </source>
</evidence>
<feature type="region of interest" description="Disordered" evidence="1">
    <location>
        <begin position="24"/>
        <end position="75"/>
    </location>
</feature>
<sequence>MKKFIPIISSVILLTSLSCRQTDSIEEDQKDPIPLSPYHMEKSSKTDTTDQEKDPPIKDGQDWRLYNQSSLIHKK</sequence>
<gene>
    <name evidence="2" type="ORF">SAMN05421594_2702</name>
</gene>
<dbReference type="RefSeq" id="WP_139222040.1">
    <property type="nucleotide sequence ID" value="NZ_FOVD01000003.1"/>
</dbReference>
<name>A0A1I4YUV4_CHROL</name>
<dbReference type="AlphaFoldDB" id="A0A1I4YUV4"/>